<sequence>MATHIDPRAVVHATAEVADGVTIGPYAVVGESVQIGADTTIGPHVVLERWTTIGARCRIGASTVLGGDPQYLGYAGERSYLEIGDDNDIRELAVIQRSAKPEGRTKIGAHNMIMAQTHVAHDCVIGDHIVIASLAGLAGHVEVEDWAMIGGVTGIHQFVRIGAYSMVGGSSRLSQDVPPYMTVAGSPATVRGLNMVGLRRNGFDPDLRRELKTVYRILYRSGLNVSQALDKIQLQVGLSGPVTRLVQFIERSKRGICSQAGASLLEIDE</sequence>
<dbReference type="EMBL" id="AZHW01000077">
    <property type="protein sequence ID" value="ETX03109.1"/>
    <property type="molecule type" value="Genomic_DNA"/>
</dbReference>
<dbReference type="CDD" id="cd03351">
    <property type="entry name" value="LbH_UDP-GlcNAc_AT"/>
    <property type="match status" value="1"/>
</dbReference>
<dbReference type="PATRIC" id="fig|1429438.4.peg.432"/>
<dbReference type="InterPro" id="IPR011004">
    <property type="entry name" value="Trimer_LpxA-like_sf"/>
</dbReference>
<dbReference type="PANTHER" id="PTHR43480">
    <property type="entry name" value="ACYL-[ACYL-CARRIER-PROTEIN]--UDP-N-ACETYLGLUCOSAMINE O-ACYLTRANSFERASE"/>
    <property type="match status" value="1"/>
</dbReference>
<evidence type="ECO:0000313" key="9">
    <source>
        <dbReference type="EMBL" id="ETX03109.1"/>
    </source>
</evidence>
<dbReference type="Gene3D" id="2.160.10.10">
    <property type="entry name" value="Hexapeptide repeat proteins"/>
    <property type="match status" value="1"/>
</dbReference>
<dbReference type="GO" id="GO:0008780">
    <property type="term" value="F:acyl-[acyl-carrier-protein]-UDP-N-acetylglucosamine O-acyltransferase activity"/>
    <property type="evidence" value="ECO:0007669"/>
    <property type="project" value="InterPro"/>
</dbReference>
<dbReference type="GO" id="GO:0009245">
    <property type="term" value="P:lipid A biosynthetic process"/>
    <property type="evidence" value="ECO:0007669"/>
    <property type="project" value="UniProtKB-KW"/>
</dbReference>
<keyword evidence="7" id="KW-0012">Acyltransferase</keyword>
<dbReference type="Gene3D" id="1.20.1180.10">
    <property type="entry name" value="Udp N-acetylglucosamine O-acyltransferase, C-terminal domain"/>
    <property type="match status" value="1"/>
</dbReference>
<evidence type="ECO:0000256" key="1">
    <source>
        <dbReference type="ARBA" id="ARBA00022490"/>
    </source>
</evidence>
<evidence type="ECO:0000256" key="6">
    <source>
        <dbReference type="ARBA" id="ARBA00023098"/>
    </source>
</evidence>
<dbReference type="InterPro" id="IPR029098">
    <property type="entry name" value="Acetyltransf_C"/>
</dbReference>
<comment type="caution">
    <text evidence="9">The sequence shown here is derived from an EMBL/GenBank/DDBJ whole genome shotgun (WGS) entry which is preliminary data.</text>
</comment>
<evidence type="ECO:0000259" key="8">
    <source>
        <dbReference type="Pfam" id="PF13720"/>
    </source>
</evidence>
<evidence type="ECO:0000256" key="4">
    <source>
        <dbReference type="ARBA" id="ARBA00022679"/>
    </source>
</evidence>
<dbReference type="HOGENOM" id="CLU_061249_0_0_7"/>
<keyword evidence="6" id="KW-0443">Lipid metabolism</keyword>
<keyword evidence="3" id="KW-0441">Lipid A biosynthesis</keyword>
<dbReference type="NCBIfam" id="TIGR01852">
    <property type="entry name" value="lipid_A_lpxA"/>
    <property type="match status" value="1"/>
</dbReference>
<feature type="domain" description="UDP N-acetylglucosamine O-acyltransferase C-terminal" evidence="8">
    <location>
        <begin position="176"/>
        <end position="257"/>
    </location>
</feature>
<dbReference type="Proteomes" id="UP000019141">
    <property type="component" value="Unassembled WGS sequence"/>
</dbReference>
<dbReference type="Pfam" id="PF00132">
    <property type="entry name" value="Hexapep"/>
    <property type="match status" value="2"/>
</dbReference>
<keyword evidence="1" id="KW-0963">Cytoplasm</keyword>
<dbReference type="NCBIfam" id="NF003657">
    <property type="entry name" value="PRK05289.1"/>
    <property type="match status" value="1"/>
</dbReference>
<dbReference type="InterPro" id="IPR010137">
    <property type="entry name" value="Lipid_A_LpxA"/>
</dbReference>
<evidence type="ECO:0000256" key="5">
    <source>
        <dbReference type="ARBA" id="ARBA00022737"/>
    </source>
</evidence>
<name>W4LYC8_ENTF1</name>
<dbReference type="AlphaFoldDB" id="W4LYC8"/>
<evidence type="ECO:0000256" key="2">
    <source>
        <dbReference type="ARBA" id="ARBA00022516"/>
    </source>
</evidence>
<keyword evidence="10" id="KW-1185">Reference proteome</keyword>
<organism evidence="9 10">
    <name type="scientific">Entotheonella factor</name>
    <dbReference type="NCBI Taxonomy" id="1429438"/>
    <lineage>
        <taxon>Bacteria</taxon>
        <taxon>Pseudomonadati</taxon>
        <taxon>Nitrospinota/Tectimicrobiota group</taxon>
        <taxon>Candidatus Tectimicrobiota</taxon>
        <taxon>Candidatus Entotheonellia</taxon>
        <taxon>Candidatus Entotheonellales</taxon>
        <taxon>Candidatus Entotheonellaceae</taxon>
        <taxon>Candidatus Entotheonella</taxon>
    </lineage>
</organism>
<keyword evidence="4" id="KW-0808">Transferase</keyword>
<dbReference type="InterPro" id="IPR001451">
    <property type="entry name" value="Hexapep"/>
</dbReference>
<dbReference type="InterPro" id="IPR018357">
    <property type="entry name" value="Hexapep_transf_CS"/>
</dbReference>
<evidence type="ECO:0000256" key="7">
    <source>
        <dbReference type="ARBA" id="ARBA00023315"/>
    </source>
</evidence>
<evidence type="ECO:0000256" key="3">
    <source>
        <dbReference type="ARBA" id="ARBA00022556"/>
    </source>
</evidence>
<dbReference type="SUPFAM" id="SSF51161">
    <property type="entry name" value="Trimeric LpxA-like enzymes"/>
    <property type="match status" value="1"/>
</dbReference>
<accession>W4LYC8</accession>
<dbReference type="GO" id="GO:0016020">
    <property type="term" value="C:membrane"/>
    <property type="evidence" value="ECO:0007669"/>
    <property type="project" value="GOC"/>
</dbReference>
<proteinExistence type="predicted"/>
<dbReference type="PIRSF" id="PIRSF000456">
    <property type="entry name" value="UDP-GlcNAc_acltr"/>
    <property type="match status" value="1"/>
</dbReference>
<keyword evidence="2" id="KW-0444">Lipid biosynthesis</keyword>
<keyword evidence="5" id="KW-0677">Repeat</keyword>
<evidence type="ECO:0000313" key="10">
    <source>
        <dbReference type="Proteomes" id="UP000019141"/>
    </source>
</evidence>
<reference evidence="9 10" key="1">
    <citation type="journal article" date="2014" name="Nature">
        <title>An environmental bacterial taxon with a large and distinct metabolic repertoire.</title>
        <authorList>
            <person name="Wilson M.C."/>
            <person name="Mori T."/>
            <person name="Ruckert C."/>
            <person name="Uria A.R."/>
            <person name="Helf M.J."/>
            <person name="Takada K."/>
            <person name="Gernert C."/>
            <person name="Steffens U.A."/>
            <person name="Heycke N."/>
            <person name="Schmitt S."/>
            <person name="Rinke C."/>
            <person name="Helfrich E.J."/>
            <person name="Brachmann A.O."/>
            <person name="Gurgui C."/>
            <person name="Wakimoto T."/>
            <person name="Kracht M."/>
            <person name="Crusemann M."/>
            <person name="Hentschel U."/>
            <person name="Abe I."/>
            <person name="Matsunaga S."/>
            <person name="Kalinowski J."/>
            <person name="Takeyama H."/>
            <person name="Piel J."/>
        </authorList>
    </citation>
    <scope>NUCLEOTIDE SEQUENCE [LARGE SCALE GENOMIC DNA]</scope>
    <source>
        <strain evidence="10">TSY1</strain>
    </source>
</reference>
<dbReference type="InterPro" id="IPR037157">
    <property type="entry name" value="Acetyltransf_C_sf"/>
</dbReference>
<dbReference type="PROSITE" id="PS00101">
    <property type="entry name" value="HEXAPEP_TRANSFERASES"/>
    <property type="match status" value="3"/>
</dbReference>
<dbReference type="PANTHER" id="PTHR43480:SF1">
    <property type="entry name" value="ACYL-[ACYL-CARRIER-PROTEIN]--UDP-N-ACETYLGLUCOSAMINE O-ACYLTRANSFERASE, MITOCHONDRIAL-RELATED"/>
    <property type="match status" value="1"/>
</dbReference>
<protein>
    <recommendedName>
        <fullName evidence="8">UDP N-acetylglucosamine O-acyltransferase C-terminal domain-containing protein</fullName>
    </recommendedName>
</protein>
<gene>
    <name evidence="9" type="ORF">ETSY1_01230</name>
</gene>
<dbReference type="Pfam" id="PF13720">
    <property type="entry name" value="Acetyltransf_11"/>
    <property type="match status" value="1"/>
</dbReference>